<accession>A0A9K3HB56</accession>
<reference evidence="1" key="1">
    <citation type="journal article" date="2017" name="Nature">
        <title>The sunflower genome provides insights into oil metabolism, flowering and Asterid evolution.</title>
        <authorList>
            <person name="Badouin H."/>
            <person name="Gouzy J."/>
            <person name="Grassa C.J."/>
            <person name="Murat F."/>
            <person name="Staton S.E."/>
            <person name="Cottret L."/>
            <person name="Lelandais-Briere C."/>
            <person name="Owens G.L."/>
            <person name="Carrere S."/>
            <person name="Mayjonade B."/>
            <person name="Legrand L."/>
            <person name="Gill N."/>
            <person name="Kane N.C."/>
            <person name="Bowers J.E."/>
            <person name="Hubner S."/>
            <person name="Bellec A."/>
            <person name="Berard A."/>
            <person name="Berges H."/>
            <person name="Blanchet N."/>
            <person name="Boniface M.C."/>
            <person name="Brunel D."/>
            <person name="Catrice O."/>
            <person name="Chaidir N."/>
            <person name="Claudel C."/>
            <person name="Donnadieu C."/>
            <person name="Faraut T."/>
            <person name="Fievet G."/>
            <person name="Helmstetter N."/>
            <person name="King M."/>
            <person name="Knapp S.J."/>
            <person name="Lai Z."/>
            <person name="Le Paslier M.C."/>
            <person name="Lippi Y."/>
            <person name="Lorenzon L."/>
            <person name="Mandel J.R."/>
            <person name="Marage G."/>
            <person name="Marchand G."/>
            <person name="Marquand E."/>
            <person name="Bret-Mestries E."/>
            <person name="Morien E."/>
            <person name="Nambeesan S."/>
            <person name="Nguyen T."/>
            <person name="Pegot-Espagnet P."/>
            <person name="Pouilly N."/>
            <person name="Raftis F."/>
            <person name="Sallet E."/>
            <person name="Schiex T."/>
            <person name="Thomas J."/>
            <person name="Vandecasteele C."/>
            <person name="Vares D."/>
            <person name="Vear F."/>
            <person name="Vautrin S."/>
            <person name="Crespi M."/>
            <person name="Mangin B."/>
            <person name="Burke J.M."/>
            <person name="Salse J."/>
            <person name="Munos S."/>
            <person name="Vincourt P."/>
            <person name="Rieseberg L.H."/>
            <person name="Langlade N.B."/>
        </authorList>
    </citation>
    <scope>NUCLEOTIDE SEQUENCE</scope>
    <source>
        <tissue evidence="1">Leaves</tissue>
    </source>
</reference>
<dbReference type="Gramene" id="mRNA:HanXRQr2_Chr13g0571621">
    <property type="protein sequence ID" value="CDS:HanXRQr2_Chr13g0571621.1"/>
    <property type="gene ID" value="HanXRQr2_Chr13g0571621"/>
</dbReference>
<sequence length="111" mass="12613">MFSSIFQVPYALTSFWSLEMRLTRFKRIEKGFKRVQGPFLPFCETLLYQAHRSVARALRPMPSRYASASSGQKVHFQHLFANSGANLAISLCGNQVTTSPRLCTCIKQMYG</sequence>
<evidence type="ECO:0000313" key="1">
    <source>
        <dbReference type="EMBL" id="KAF5771999.1"/>
    </source>
</evidence>
<keyword evidence="2" id="KW-1185">Reference proteome</keyword>
<dbReference type="AlphaFoldDB" id="A0A9K3HB56"/>
<evidence type="ECO:0000313" key="2">
    <source>
        <dbReference type="Proteomes" id="UP000215914"/>
    </source>
</evidence>
<proteinExistence type="predicted"/>
<gene>
    <name evidence="1" type="ORF">HanXRQr2_Chr13g0571621</name>
</gene>
<reference evidence="1" key="2">
    <citation type="submission" date="2020-06" db="EMBL/GenBank/DDBJ databases">
        <title>Helianthus annuus Genome sequencing and assembly Release 2.</title>
        <authorList>
            <person name="Gouzy J."/>
            <person name="Langlade N."/>
            <person name="Munos S."/>
        </authorList>
    </citation>
    <scope>NUCLEOTIDE SEQUENCE</scope>
    <source>
        <tissue evidence="1">Leaves</tissue>
    </source>
</reference>
<name>A0A9K3HB56_HELAN</name>
<dbReference type="EMBL" id="MNCJ02000328">
    <property type="protein sequence ID" value="KAF5771999.1"/>
    <property type="molecule type" value="Genomic_DNA"/>
</dbReference>
<organism evidence="1 2">
    <name type="scientific">Helianthus annuus</name>
    <name type="common">Common sunflower</name>
    <dbReference type="NCBI Taxonomy" id="4232"/>
    <lineage>
        <taxon>Eukaryota</taxon>
        <taxon>Viridiplantae</taxon>
        <taxon>Streptophyta</taxon>
        <taxon>Embryophyta</taxon>
        <taxon>Tracheophyta</taxon>
        <taxon>Spermatophyta</taxon>
        <taxon>Magnoliopsida</taxon>
        <taxon>eudicotyledons</taxon>
        <taxon>Gunneridae</taxon>
        <taxon>Pentapetalae</taxon>
        <taxon>asterids</taxon>
        <taxon>campanulids</taxon>
        <taxon>Asterales</taxon>
        <taxon>Asteraceae</taxon>
        <taxon>Asteroideae</taxon>
        <taxon>Heliantheae alliance</taxon>
        <taxon>Heliantheae</taxon>
        <taxon>Helianthus</taxon>
    </lineage>
</organism>
<protein>
    <submittedName>
        <fullName evidence="1">Uncharacterized protein</fullName>
    </submittedName>
</protein>
<dbReference type="Proteomes" id="UP000215914">
    <property type="component" value="Unassembled WGS sequence"/>
</dbReference>
<comment type="caution">
    <text evidence="1">The sequence shown here is derived from an EMBL/GenBank/DDBJ whole genome shotgun (WGS) entry which is preliminary data.</text>
</comment>